<dbReference type="Pfam" id="PF03704">
    <property type="entry name" value="BTAD"/>
    <property type="match status" value="1"/>
</dbReference>
<dbReference type="Gene3D" id="3.40.50.300">
    <property type="entry name" value="P-loop containing nucleotide triphosphate hydrolases"/>
    <property type="match status" value="1"/>
</dbReference>
<accession>A0A1I5TJH2</accession>
<dbReference type="Proteomes" id="UP000199137">
    <property type="component" value="Unassembled WGS sequence"/>
</dbReference>
<evidence type="ECO:0000313" key="8">
    <source>
        <dbReference type="EMBL" id="SFP83021.1"/>
    </source>
</evidence>
<protein>
    <submittedName>
        <fullName evidence="8">DNA-binding transcriptional activator of the SARP family</fullName>
    </submittedName>
</protein>
<name>A0A1I5TJH2_9PSEU</name>
<dbReference type="STRING" id="112413.SAMN05421854_107124"/>
<dbReference type="Pfam" id="PF00486">
    <property type="entry name" value="Trans_reg_C"/>
    <property type="match status" value="1"/>
</dbReference>
<dbReference type="GO" id="GO:0000160">
    <property type="term" value="P:phosphorelay signal transduction system"/>
    <property type="evidence" value="ECO:0007669"/>
    <property type="project" value="InterPro"/>
</dbReference>
<dbReference type="RefSeq" id="WP_167545437.1">
    <property type="nucleotide sequence ID" value="NZ_FOWC01000007.1"/>
</dbReference>
<dbReference type="PANTHER" id="PTHR35807">
    <property type="entry name" value="TRANSCRIPTIONAL REGULATOR REDD-RELATED"/>
    <property type="match status" value="1"/>
</dbReference>
<evidence type="ECO:0000256" key="3">
    <source>
        <dbReference type="ARBA" id="ARBA00023015"/>
    </source>
</evidence>
<evidence type="ECO:0000256" key="2">
    <source>
        <dbReference type="ARBA" id="ARBA00022737"/>
    </source>
</evidence>
<dbReference type="InterPro" id="IPR011990">
    <property type="entry name" value="TPR-like_helical_dom_sf"/>
</dbReference>
<gene>
    <name evidence="8" type="ORF">SAMN05421854_107124</name>
</gene>
<evidence type="ECO:0000259" key="7">
    <source>
        <dbReference type="PROSITE" id="PS51755"/>
    </source>
</evidence>
<dbReference type="InterPro" id="IPR051677">
    <property type="entry name" value="AfsR-DnrI-RedD_regulator"/>
</dbReference>
<dbReference type="PROSITE" id="PS51755">
    <property type="entry name" value="OMPR_PHOB"/>
    <property type="match status" value="1"/>
</dbReference>
<dbReference type="Pfam" id="PF00931">
    <property type="entry name" value="NB-ARC"/>
    <property type="match status" value="1"/>
</dbReference>
<dbReference type="Gene3D" id="1.10.10.10">
    <property type="entry name" value="Winged helix-like DNA-binding domain superfamily/Winged helix DNA-binding domain"/>
    <property type="match status" value="1"/>
</dbReference>
<feature type="DNA-binding region" description="OmpR/PhoB-type" evidence="6">
    <location>
        <begin position="1"/>
        <end position="96"/>
    </location>
</feature>
<proteinExistence type="inferred from homology"/>
<dbReference type="InterPro" id="IPR001867">
    <property type="entry name" value="OmpR/PhoB-type_DNA-bd"/>
</dbReference>
<evidence type="ECO:0000256" key="1">
    <source>
        <dbReference type="ARBA" id="ARBA00005820"/>
    </source>
</evidence>
<dbReference type="SUPFAM" id="SSF52540">
    <property type="entry name" value="P-loop containing nucleoside triphosphate hydrolases"/>
    <property type="match status" value="1"/>
</dbReference>
<evidence type="ECO:0000313" key="9">
    <source>
        <dbReference type="Proteomes" id="UP000199137"/>
    </source>
</evidence>
<dbReference type="GO" id="GO:0006355">
    <property type="term" value="P:regulation of DNA-templated transcription"/>
    <property type="evidence" value="ECO:0007669"/>
    <property type="project" value="InterPro"/>
</dbReference>
<dbReference type="EMBL" id="FOWC01000007">
    <property type="protein sequence ID" value="SFP83021.1"/>
    <property type="molecule type" value="Genomic_DNA"/>
</dbReference>
<reference evidence="8 9" key="1">
    <citation type="submission" date="2016-10" db="EMBL/GenBank/DDBJ databases">
        <authorList>
            <person name="de Groot N.N."/>
        </authorList>
    </citation>
    <scope>NUCLEOTIDE SEQUENCE [LARGE SCALE GENOMIC DNA]</scope>
    <source>
        <strain evidence="8 9">DSM 44637</strain>
    </source>
</reference>
<dbReference type="InterPro" id="IPR002182">
    <property type="entry name" value="NB-ARC"/>
</dbReference>
<comment type="similarity">
    <text evidence="1">Belongs to the AfsR/DnrI/RedD regulatory family.</text>
</comment>
<keyword evidence="2" id="KW-0677">Repeat</keyword>
<dbReference type="CDD" id="cd15831">
    <property type="entry name" value="BTAD"/>
    <property type="match status" value="1"/>
</dbReference>
<dbReference type="SUPFAM" id="SSF46894">
    <property type="entry name" value="C-terminal effector domain of the bipartite response regulators"/>
    <property type="match status" value="1"/>
</dbReference>
<dbReference type="SUPFAM" id="SSF48452">
    <property type="entry name" value="TPR-like"/>
    <property type="match status" value="1"/>
</dbReference>
<dbReference type="InterPro" id="IPR027417">
    <property type="entry name" value="P-loop_NTPase"/>
</dbReference>
<sequence>MEFAVLGSLAVTEGGRTLTPSAPKVRQVLSLLLLRHNQLISTEDFINELWGYNPPSSAHSTLQTYIYKLRKLLVGNDVPGEDDLLLTRKHGYEIAIEPETLDLYQFEQSMARGVALLSTELAAGTAVLSDALSLWHGPVLADVDTGDLLAVYVTALEEKRLRSLELRLDADLQLGRHREVIGELRKLISDRPLHEEFHTRLMLALHRSGRRSEALQAYGHMRDVLLTELGIDPSPESQRLHQALLASDPSLDIAPRHAAIPLRQTTLPPPAHLPPDLADFTGREAELEQTSRWLVQSDDFGLGVVSITGMPGAGKSAFTVHAAHQLREHFPDGQFFVDLKAAQQEPAHPSAVLHRMLRAVGVPEDEIPHSLEERSNLFRTWSSDRRVLMVLDDTASAAQVRPLLPSSPRSAVLISSRTAQHSLPGVRLLDLDVLPHEDGLELLAKIIGRHRVEQESLSAATIVRQCGCLPLAIRAAAARLVAARGWPLSTLATRLARWRTRLDELCSPGFDLQASFDVEYDALSSDDRAALHALSLFGTKQFSSADAARLLDSDMETVDTVLARLVEHHFLRFTEGGRVGDVLFAFHELTRIHARKHLDAELHHQDDRSAEFAVRIDEIDLDAHVPAQAARDHADSRSLEVRELITRSRQARQAG</sequence>
<keyword evidence="5" id="KW-0804">Transcription</keyword>
<keyword evidence="4 6" id="KW-0238">DNA-binding</keyword>
<dbReference type="InterPro" id="IPR005158">
    <property type="entry name" value="BTAD"/>
</dbReference>
<dbReference type="SMART" id="SM01043">
    <property type="entry name" value="BTAD"/>
    <property type="match status" value="1"/>
</dbReference>
<evidence type="ECO:0000256" key="5">
    <source>
        <dbReference type="ARBA" id="ARBA00023163"/>
    </source>
</evidence>
<feature type="domain" description="OmpR/PhoB-type" evidence="7">
    <location>
        <begin position="1"/>
        <end position="96"/>
    </location>
</feature>
<dbReference type="PANTHER" id="PTHR35807:SF1">
    <property type="entry name" value="TRANSCRIPTIONAL REGULATOR REDD"/>
    <property type="match status" value="1"/>
</dbReference>
<evidence type="ECO:0000256" key="6">
    <source>
        <dbReference type="PROSITE-ProRule" id="PRU01091"/>
    </source>
</evidence>
<evidence type="ECO:0000256" key="4">
    <source>
        <dbReference type="ARBA" id="ARBA00023125"/>
    </source>
</evidence>
<dbReference type="AlphaFoldDB" id="A0A1I5TJH2"/>
<dbReference type="PRINTS" id="PR00364">
    <property type="entry name" value="DISEASERSIST"/>
</dbReference>
<dbReference type="InterPro" id="IPR036388">
    <property type="entry name" value="WH-like_DNA-bd_sf"/>
</dbReference>
<dbReference type="InterPro" id="IPR042197">
    <property type="entry name" value="Apaf_helical"/>
</dbReference>
<dbReference type="GO" id="GO:0043531">
    <property type="term" value="F:ADP binding"/>
    <property type="evidence" value="ECO:0007669"/>
    <property type="project" value="InterPro"/>
</dbReference>
<dbReference type="InterPro" id="IPR016032">
    <property type="entry name" value="Sig_transdc_resp-reg_C-effctor"/>
</dbReference>
<dbReference type="SMART" id="SM00862">
    <property type="entry name" value="Trans_reg_C"/>
    <property type="match status" value="1"/>
</dbReference>
<dbReference type="GO" id="GO:0003677">
    <property type="term" value="F:DNA binding"/>
    <property type="evidence" value="ECO:0007669"/>
    <property type="project" value="UniProtKB-UniRule"/>
</dbReference>
<organism evidence="8 9">
    <name type="scientific">Amycolatopsis rubida</name>
    <dbReference type="NCBI Taxonomy" id="112413"/>
    <lineage>
        <taxon>Bacteria</taxon>
        <taxon>Bacillati</taxon>
        <taxon>Actinomycetota</taxon>
        <taxon>Actinomycetes</taxon>
        <taxon>Pseudonocardiales</taxon>
        <taxon>Pseudonocardiaceae</taxon>
        <taxon>Amycolatopsis</taxon>
    </lineage>
</organism>
<dbReference type="Gene3D" id="1.10.8.430">
    <property type="entry name" value="Helical domain of apoptotic protease-activating factors"/>
    <property type="match status" value="1"/>
</dbReference>
<dbReference type="Gene3D" id="1.25.40.10">
    <property type="entry name" value="Tetratricopeptide repeat domain"/>
    <property type="match status" value="1"/>
</dbReference>
<keyword evidence="3" id="KW-0805">Transcription regulation</keyword>